<dbReference type="Proteomes" id="UP000295554">
    <property type="component" value="Unassembled WGS sequence"/>
</dbReference>
<keyword evidence="3" id="KW-1185">Reference proteome</keyword>
<gene>
    <name evidence="2" type="ORF">E2F43_10745</name>
</gene>
<dbReference type="PANTHER" id="PTHR44086:SF10">
    <property type="entry name" value="THIOSULFATE SULFURTRANSFERASE_RHODANESE-LIKE DOMAIN-CONTAINING PROTEIN 3"/>
    <property type="match status" value="1"/>
</dbReference>
<dbReference type="SUPFAM" id="SSF52821">
    <property type="entry name" value="Rhodanese/Cell cycle control phosphatase"/>
    <property type="match status" value="1"/>
</dbReference>
<proteinExistence type="predicted"/>
<dbReference type="InterPro" id="IPR001763">
    <property type="entry name" value="Rhodanese-like_dom"/>
</dbReference>
<protein>
    <submittedName>
        <fullName evidence="2">Rhodanese-like domain-containing protein</fullName>
    </submittedName>
</protein>
<organism evidence="2 3">
    <name type="scientific">Seongchinamella unica</name>
    <dbReference type="NCBI Taxonomy" id="2547392"/>
    <lineage>
        <taxon>Bacteria</taxon>
        <taxon>Pseudomonadati</taxon>
        <taxon>Pseudomonadota</taxon>
        <taxon>Gammaproteobacteria</taxon>
        <taxon>Cellvibrionales</taxon>
        <taxon>Halieaceae</taxon>
        <taxon>Seongchinamella</taxon>
    </lineage>
</organism>
<dbReference type="CDD" id="cd00158">
    <property type="entry name" value="RHOD"/>
    <property type="match status" value="1"/>
</dbReference>
<dbReference type="AlphaFoldDB" id="A0A4V2ZXB8"/>
<dbReference type="PANTHER" id="PTHR44086">
    <property type="entry name" value="THIOSULFATE SULFURTRANSFERASE RDL2, MITOCHONDRIAL-RELATED"/>
    <property type="match status" value="1"/>
</dbReference>
<dbReference type="Gene3D" id="3.40.250.10">
    <property type="entry name" value="Rhodanese-like domain"/>
    <property type="match status" value="1"/>
</dbReference>
<evidence type="ECO:0000313" key="3">
    <source>
        <dbReference type="Proteomes" id="UP000295554"/>
    </source>
</evidence>
<name>A0A4V2ZXB8_9GAMM</name>
<dbReference type="EMBL" id="SMSE01000002">
    <property type="protein sequence ID" value="TDG13964.1"/>
    <property type="molecule type" value="Genomic_DNA"/>
</dbReference>
<dbReference type="PROSITE" id="PS50206">
    <property type="entry name" value="RHODANESE_3"/>
    <property type="match status" value="1"/>
</dbReference>
<sequence length="160" mass="17706">MRASAMAIYRSIALIWITLLSAGAVSDITSKQEIVQEAKSKASHISSEQLANYLSGTESIVLLDVRTEAEYQAGHIKGAQWFPRGKIEFYIQGLVEDPAAKIVLYCRSGGRSALSALTMKEMGYTNVVDLDGGFREWVAQGNTFYNLHGEHKVVSYQKKE</sequence>
<reference evidence="2 3" key="1">
    <citation type="submission" date="2019-03" db="EMBL/GenBank/DDBJ databases">
        <title>Seongchinamella monodicae gen. nov., sp. nov., a novel member of the Gammaproteobacteria isolated from a tidal mudflat of beach.</title>
        <authorList>
            <person name="Yang H.G."/>
            <person name="Kang J.W."/>
            <person name="Lee S.D."/>
        </authorList>
    </citation>
    <scope>NUCLEOTIDE SEQUENCE [LARGE SCALE GENOMIC DNA]</scope>
    <source>
        <strain evidence="2 3">GH4-78</strain>
    </source>
</reference>
<feature type="domain" description="Rhodanese" evidence="1">
    <location>
        <begin position="56"/>
        <end position="146"/>
    </location>
</feature>
<dbReference type="Pfam" id="PF00581">
    <property type="entry name" value="Rhodanese"/>
    <property type="match status" value="1"/>
</dbReference>
<dbReference type="OrthoDB" id="9814704at2"/>
<accession>A0A4V2ZXB8</accession>
<dbReference type="InterPro" id="IPR036873">
    <property type="entry name" value="Rhodanese-like_dom_sf"/>
</dbReference>
<dbReference type="SMART" id="SM00450">
    <property type="entry name" value="RHOD"/>
    <property type="match status" value="1"/>
</dbReference>
<comment type="caution">
    <text evidence="2">The sequence shown here is derived from an EMBL/GenBank/DDBJ whole genome shotgun (WGS) entry which is preliminary data.</text>
</comment>
<evidence type="ECO:0000259" key="1">
    <source>
        <dbReference type="PROSITE" id="PS50206"/>
    </source>
</evidence>
<evidence type="ECO:0000313" key="2">
    <source>
        <dbReference type="EMBL" id="TDG13964.1"/>
    </source>
</evidence>
<dbReference type="GO" id="GO:0004792">
    <property type="term" value="F:thiosulfate-cyanide sulfurtransferase activity"/>
    <property type="evidence" value="ECO:0007669"/>
    <property type="project" value="TreeGrafter"/>
</dbReference>